<keyword evidence="3" id="KW-1185">Reference proteome</keyword>
<dbReference type="InterPro" id="IPR023614">
    <property type="entry name" value="Porin_dom_sf"/>
</dbReference>
<accession>A0AAN8Z912</accession>
<dbReference type="Gene3D" id="2.40.160.10">
    <property type="entry name" value="Porin"/>
    <property type="match status" value="1"/>
</dbReference>
<name>A0AAN8Z912_9MAGN</name>
<comment type="similarity">
    <text evidence="1">Belongs to the eukaryotic mitochondrial porin (TC 1.B.8.1) family.</text>
</comment>
<dbReference type="InterPro" id="IPR001925">
    <property type="entry name" value="Porin_Euk"/>
</dbReference>
<dbReference type="GO" id="GO:0005741">
    <property type="term" value="C:mitochondrial outer membrane"/>
    <property type="evidence" value="ECO:0007669"/>
    <property type="project" value="InterPro"/>
</dbReference>
<proteinExistence type="inferred from homology"/>
<reference evidence="2 3" key="1">
    <citation type="submission" date="2023-12" db="EMBL/GenBank/DDBJ databases">
        <title>A high-quality genome assembly for Dillenia turbinata (Dilleniales).</title>
        <authorList>
            <person name="Chanderbali A."/>
        </authorList>
    </citation>
    <scope>NUCLEOTIDE SEQUENCE [LARGE SCALE GENOMIC DNA]</scope>
    <source>
        <strain evidence="2">LSX21</strain>
        <tissue evidence="2">Leaf</tissue>
    </source>
</reference>
<comment type="caution">
    <text evidence="2">The sequence shown here is derived from an EMBL/GenBank/DDBJ whole genome shotgun (WGS) entry which is preliminary data.</text>
</comment>
<organism evidence="2 3">
    <name type="scientific">Dillenia turbinata</name>
    <dbReference type="NCBI Taxonomy" id="194707"/>
    <lineage>
        <taxon>Eukaryota</taxon>
        <taxon>Viridiplantae</taxon>
        <taxon>Streptophyta</taxon>
        <taxon>Embryophyta</taxon>
        <taxon>Tracheophyta</taxon>
        <taxon>Spermatophyta</taxon>
        <taxon>Magnoliopsida</taxon>
        <taxon>eudicotyledons</taxon>
        <taxon>Gunneridae</taxon>
        <taxon>Pentapetalae</taxon>
        <taxon>Dilleniales</taxon>
        <taxon>Dilleniaceae</taxon>
        <taxon>Dillenia</taxon>
    </lineage>
</organism>
<protein>
    <submittedName>
        <fullName evidence="2">Eukaryotic porin/Tom40</fullName>
    </submittedName>
</protein>
<evidence type="ECO:0000256" key="1">
    <source>
        <dbReference type="ARBA" id="ARBA00009624"/>
    </source>
</evidence>
<dbReference type="InterPro" id="IPR027246">
    <property type="entry name" value="Porin_Euk/Tom40"/>
</dbReference>
<sequence>MAGNPKIYRDIGKKARDLLHKGFEPPQPWTQFSFLDMNCGTTSIFQLDNVIPGINTRFKLCLPDPHRLSKVEFQFFHDLAGFTAGLGLRPKPLLHFSGVYGTRFFAFGADMSFDTKRADFFKFDAGVSFTAASVNASVALTDRFETILATAFCTMDPRTQTGVGAEYRYNIMKGKSGIYIGTQYALSPSTMLKARVSNHGVVSGLVQLMVQSDLASVITSEIDTRDLTKRPKFGVTMSFKPQITHL</sequence>
<dbReference type="PANTHER" id="PTHR11743:SF35">
    <property type="entry name" value="PORIN_VOLTAGE-DEPENDENT ANION-SELECTIVE CHANNEL PROTEIN"/>
    <property type="match status" value="1"/>
</dbReference>
<dbReference type="Pfam" id="PF01459">
    <property type="entry name" value="Porin_3"/>
    <property type="match status" value="1"/>
</dbReference>
<gene>
    <name evidence="2" type="ORF">RJ641_009289</name>
</gene>
<dbReference type="AlphaFoldDB" id="A0AAN8Z912"/>
<dbReference type="PANTHER" id="PTHR11743">
    <property type="entry name" value="VOLTAGE-DEPENDENT ANION-SELECTIVE CHANNEL"/>
    <property type="match status" value="1"/>
</dbReference>
<dbReference type="GO" id="GO:0008308">
    <property type="term" value="F:voltage-gated monoatomic anion channel activity"/>
    <property type="evidence" value="ECO:0007669"/>
    <property type="project" value="InterPro"/>
</dbReference>
<dbReference type="Proteomes" id="UP001370490">
    <property type="component" value="Unassembled WGS sequence"/>
</dbReference>
<dbReference type="EMBL" id="JBAMMX010000016">
    <property type="protein sequence ID" value="KAK6924963.1"/>
    <property type="molecule type" value="Genomic_DNA"/>
</dbReference>
<evidence type="ECO:0000313" key="3">
    <source>
        <dbReference type="Proteomes" id="UP001370490"/>
    </source>
</evidence>
<evidence type="ECO:0000313" key="2">
    <source>
        <dbReference type="EMBL" id="KAK6924963.1"/>
    </source>
</evidence>